<keyword evidence="2" id="KW-1185">Reference proteome</keyword>
<comment type="caution">
    <text evidence="1">The sequence shown here is derived from an EMBL/GenBank/DDBJ whole genome shotgun (WGS) entry which is preliminary data.</text>
</comment>
<sequence length="81" mass="9044">MQVQLLQYPTIPSGTDILKRIRLCLCASCGISCLSAHFEDKVKPLILANIIVQLAYTENDKEVSLELVKKVRNVVKSEDKA</sequence>
<protein>
    <submittedName>
        <fullName evidence="1">26S proteasome non-ATPase regulatory subunit</fullName>
    </submittedName>
</protein>
<gene>
    <name evidence="1" type="ORF">TSPI_02113</name>
</gene>
<proteinExistence type="predicted"/>
<dbReference type="GO" id="GO:0000502">
    <property type="term" value="C:proteasome complex"/>
    <property type="evidence" value="ECO:0007669"/>
    <property type="project" value="UniProtKB-KW"/>
</dbReference>
<reference evidence="1 2" key="1">
    <citation type="submission" date="2024-07" db="EMBL/GenBank/DDBJ databases">
        <title>Enhanced genomic and transcriptomic resources for Trichinella pseudospiralis and T. spiralis underpin the discovery of pronounced molecular differences between stages and species.</title>
        <authorList>
            <person name="Pasi K.K."/>
            <person name="La Rosa G."/>
            <person name="Gomez-Morales M.A."/>
            <person name="Tosini F."/>
            <person name="Sumanam S."/>
            <person name="Young N.D."/>
            <person name="Chang B.C."/>
            <person name="Robin G.B."/>
        </authorList>
    </citation>
    <scope>NUCLEOTIDE SEQUENCE [LARGE SCALE GENOMIC DNA]</scope>
    <source>
        <strain evidence="1">ISS534</strain>
    </source>
</reference>
<name>A0ABR3K8T5_TRISP</name>
<keyword evidence="1" id="KW-0647">Proteasome</keyword>
<accession>A0ABR3K8T5</accession>
<evidence type="ECO:0000313" key="2">
    <source>
        <dbReference type="Proteomes" id="UP001558632"/>
    </source>
</evidence>
<dbReference type="EMBL" id="JBEUSY010000451">
    <property type="protein sequence ID" value="KAL1232543.1"/>
    <property type="molecule type" value="Genomic_DNA"/>
</dbReference>
<evidence type="ECO:0000313" key="1">
    <source>
        <dbReference type="EMBL" id="KAL1232543.1"/>
    </source>
</evidence>
<organism evidence="1 2">
    <name type="scientific">Trichinella spiralis</name>
    <name type="common">Trichina worm</name>
    <dbReference type="NCBI Taxonomy" id="6334"/>
    <lineage>
        <taxon>Eukaryota</taxon>
        <taxon>Metazoa</taxon>
        <taxon>Ecdysozoa</taxon>
        <taxon>Nematoda</taxon>
        <taxon>Enoplea</taxon>
        <taxon>Dorylaimia</taxon>
        <taxon>Trichinellida</taxon>
        <taxon>Trichinellidae</taxon>
        <taxon>Trichinella</taxon>
    </lineage>
</organism>
<dbReference type="Proteomes" id="UP001558632">
    <property type="component" value="Unassembled WGS sequence"/>
</dbReference>